<dbReference type="PANTHER" id="PTHR12215:SF10">
    <property type="entry name" value="L-AMINOADIPATE-SEMIALDEHYDE DEHYDROGENASE-PHOSPHOPANTETHEINYL TRANSFERASE"/>
    <property type="match status" value="1"/>
</dbReference>
<evidence type="ECO:0000259" key="3">
    <source>
        <dbReference type="Pfam" id="PF01648"/>
    </source>
</evidence>
<evidence type="ECO:0000313" key="4">
    <source>
        <dbReference type="EMBL" id="XBV24964.1"/>
    </source>
</evidence>
<gene>
    <name evidence="4" type="ORF">ABN611_00815</name>
</gene>
<keyword evidence="2 4" id="KW-0808">Transferase</keyword>
<dbReference type="RefSeq" id="WP_350277779.1">
    <property type="nucleotide sequence ID" value="NZ_CP158165.1"/>
</dbReference>
<dbReference type="InterPro" id="IPR008278">
    <property type="entry name" value="4-PPantetheinyl_Trfase_dom"/>
</dbReference>
<dbReference type="Gene3D" id="3.90.470.20">
    <property type="entry name" value="4'-phosphopantetheinyl transferase domain"/>
    <property type="match status" value="1"/>
</dbReference>
<dbReference type="GO" id="GO:0000287">
    <property type="term" value="F:magnesium ion binding"/>
    <property type="evidence" value="ECO:0007669"/>
    <property type="project" value="InterPro"/>
</dbReference>
<dbReference type="AlphaFoldDB" id="A0AAU7TE63"/>
<name>A0AAU7TE63_9ACTN</name>
<feature type="domain" description="4'-phosphopantetheinyl transferase" evidence="3">
    <location>
        <begin position="113"/>
        <end position="193"/>
    </location>
</feature>
<dbReference type="Pfam" id="PF01648">
    <property type="entry name" value="ACPS"/>
    <property type="match status" value="1"/>
</dbReference>
<dbReference type="GO" id="GO:0008897">
    <property type="term" value="F:holo-[acyl-carrier-protein] synthase activity"/>
    <property type="evidence" value="ECO:0007669"/>
    <property type="project" value="InterPro"/>
</dbReference>
<dbReference type="GO" id="GO:0019878">
    <property type="term" value="P:lysine biosynthetic process via aminoadipic acid"/>
    <property type="evidence" value="ECO:0007669"/>
    <property type="project" value="TreeGrafter"/>
</dbReference>
<evidence type="ECO:0000256" key="1">
    <source>
        <dbReference type="ARBA" id="ARBA00010990"/>
    </source>
</evidence>
<protein>
    <submittedName>
        <fullName evidence="4">4'-phosphopantetheinyl transferase superfamily protein</fullName>
    </submittedName>
</protein>
<comment type="similarity">
    <text evidence="1">Belongs to the P-Pant transferase superfamily. Gsp/Sfp/HetI/AcpT family.</text>
</comment>
<dbReference type="GO" id="GO:0005829">
    <property type="term" value="C:cytosol"/>
    <property type="evidence" value="ECO:0007669"/>
    <property type="project" value="TreeGrafter"/>
</dbReference>
<evidence type="ECO:0000256" key="2">
    <source>
        <dbReference type="ARBA" id="ARBA00022679"/>
    </source>
</evidence>
<dbReference type="InterPro" id="IPR037143">
    <property type="entry name" value="4-PPantetheinyl_Trfase_dom_sf"/>
</dbReference>
<reference evidence="4" key="1">
    <citation type="submission" date="2024-06" db="EMBL/GenBank/DDBJ databases">
        <title>Kribbella sp. strain HUAS MG21 genome sequences.</title>
        <authorList>
            <person name="Mo P."/>
        </authorList>
    </citation>
    <scope>NUCLEOTIDE SEQUENCE</scope>
    <source>
        <strain evidence="4">HUAS MG21</strain>
    </source>
</reference>
<dbReference type="InterPro" id="IPR050559">
    <property type="entry name" value="P-Pant_transferase_sf"/>
</dbReference>
<organism evidence="4">
    <name type="scientific">Kribbella sp. HUAS MG21</name>
    <dbReference type="NCBI Taxonomy" id="3160966"/>
    <lineage>
        <taxon>Bacteria</taxon>
        <taxon>Bacillati</taxon>
        <taxon>Actinomycetota</taxon>
        <taxon>Actinomycetes</taxon>
        <taxon>Propionibacteriales</taxon>
        <taxon>Kribbellaceae</taxon>
        <taxon>Kribbella</taxon>
    </lineage>
</organism>
<accession>A0AAU7TE63</accession>
<dbReference type="PANTHER" id="PTHR12215">
    <property type="entry name" value="PHOSPHOPANTETHEINE TRANSFERASE"/>
    <property type="match status" value="1"/>
</dbReference>
<sequence length="234" mass="24705">MSVSRLHLWRGRSPAVVSAADLAVLAAPELQRFEGMLAAAGARFAGSRAAVRRILADCLEVEPSRLVIGRKACPGCGSSEHGPPVVLEPPTTLEFSVSRSGDSWLVAVTDGVPLGVDIEAADAVDFELVSRLVMTAAELAALRSAIGDEERRSLFLRVWTRKEAVLKAAGVGLVAPLDQIDVQPTSAGPVLVPHEGMVWSVQNVELGTEHQAAVATPADRPVELCWQHLAVVGS</sequence>
<proteinExistence type="inferred from homology"/>
<dbReference type="EMBL" id="CP158165">
    <property type="protein sequence ID" value="XBV24964.1"/>
    <property type="molecule type" value="Genomic_DNA"/>
</dbReference>
<dbReference type="SUPFAM" id="SSF56214">
    <property type="entry name" value="4'-phosphopantetheinyl transferase"/>
    <property type="match status" value="2"/>
</dbReference>